<name>A0ABS5GJ33_9BRAD</name>
<dbReference type="EMBL" id="JAFCLK010000056">
    <property type="protein sequence ID" value="MBR1141116.1"/>
    <property type="molecule type" value="Genomic_DNA"/>
</dbReference>
<keyword evidence="2" id="KW-1133">Transmembrane helix</keyword>
<reference evidence="4" key="1">
    <citation type="journal article" date="2021" name="ISME J.">
        <title>Evolutionary origin and ecological implication of a unique nif island in free-living Bradyrhizobium lineages.</title>
        <authorList>
            <person name="Tao J."/>
        </authorList>
    </citation>
    <scope>NUCLEOTIDE SEQUENCE [LARGE SCALE GENOMIC DNA]</scope>
    <source>
        <strain evidence="4">SZCCT0094</strain>
    </source>
</reference>
<feature type="compositionally biased region" description="Polar residues" evidence="1">
    <location>
        <begin position="1"/>
        <end position="11"/>
    </location>
</feature>
<keyword evidence="4" id="KW-1185">Reference proteome</keyword>
<evidence type="ECO:0000313" key="3">
    <source>
        <dbReference type="EMBL" id="MBR1141116.1"/>
    </source>
</evidence>
<evidence type="ECO:0000313" key="4">
    <source>
        <dbReference type="Proteomes" id="UP001314635"/>
    </source>
</evidence>
<organism evidence="3 4">
    <name type="scientific">Bradyrhizobium denitrificans</name>
    <dbReference type="NCBI Taxonomy" id="2734912"/>
    <lineage>
        <taxon>Bacteria</taxon>
        <taxon>Pseudomonadati</taxon>
        <taxon>Pseudomonadota</taxon>
        <taxon>Alphaproteobacteria</taxon>
        <taxon>Hyphomicrobiales</taxon>
        <taxon>Nitrobacteraceae</taxon>
        <taxon>Bradyrhizobium</taxon>
    </lineage>
</organism>
<comment type="caution">
    <text evidence="3">The sequence shown here is derived from an EMBL/GenBank/DDBJ whole genome shotgun (WGS) entry which is preliminary data.</text>
</comment>
<keyword evidence="2" id="KW-0472">Membrane</keyword>
<keyword evidence="2" id="KW-0812">Transmembrane</keyword>
<feature type="transmembrane region" description="Helical" evidence="2">
    <location>
        <begin position="30"/>
        <end position="51"/>
    </location>
</feature>
<proteinExistence type="predicted"/>
<dbReference type="RefSeq" id="WP_168167909.1">
    <property type="nucleotide sequence ID" value="NZ_JABFDP010000047.1"/>
</dbReference>
<evidence type="ECO:0000256" key="1">
    <source>
        <dbReference type="SAM" id="MobiDB-lite"/>
    </source>
</evidence>
<gene>
    <name evidence="3" type="ORF">JQ619_35760</name>
</gene>
<dbReference type="Proteomes" id="UP001314635">
    <property type="component" value="Unassembled WGS sequence"/>
</dbReference>
<protein>
    <submittedName>
        <fullName evidence="3">Uncharacterized protein</fullName>
    </submittedName>
</protein>
<accession>A0ABS5GJ33</accession>
<feature type="region of interest" description="Disordered" evidence="1">
    <location>
        <begin position="1"/>
        <end position="21"/>
    </location>
</feature>
<sequence>MQTITTASRQMPQARVMPQGRAMRERGTTAALVAFYGAVALIAAITLGMPFTHPF</sequence>
<evidence type="ECO:0000256" key="2">
    <source>
        <dbReference type="SAM" id="Phobius"/>
    </source>
</evidence>